<evidence type="ECO:0000313" key="2">
    <source>
        <dbReference type="EMBL" id="QUH23414.1"/>
    </source>
</evidence>
<gene>
    <name evidence="2" type="ORF">HYG87_06405</name>
</gene>
<dbReference type="OrthoDB" id="235676at2157"/>
<keyword evidence="3" id="KW-1185">Reference proteome</keyword>
<dbReference type="SUPFAM" id="SSF53067">
    <property type="entry name" value="Actin-like ATPase domain"/>
    <property type="match status" value="1"/>
</dbReference>
<evidence type="ECO:0000313" key="3">
    <source>
        <dbReference type="Proteomes" id="UP000681041"/>
    </source>
</evidence>
<dbReference type="RefSeq" id="WP_211532371.1">
    <property type="nucleotide sequence ID" value="NZ_CP058560.1"/>
</dbReference>
<dbReference type="InterPro" id="IPR016735">
    <property type="entry name" value="Methan_mark_12"/>
</dbReference>
<name>A0A8T8K4J7_9EURY</name>
<dbReference type="Gene3D" id="3.30.420.40">
    <property type="match status" value="1"/>
</dbReference>
<dbReference type="GeneID" id="64820380"/>
<reference evidence="2" key="1">
    <citation type="submission" date="2020-07" db="EMBL/GenBank/DDBJ databases">
        <title>Methanobacterium. sp. MethCan genome.</title>
        <authorList>
            <person name="Postec A."/>
            <person name="Quemeneur M."/>
        </authorList>
    </citation>
    <scope>NUCLEOTIDE SEQUENCE</scope>
    <source>
        <strain evidence="2">MethCAN</strain>
    </source>
</reference>
<sequence>MVFVGMDHGTTGVSFTILPSEDEKQVEHFKISREVLSTGEVSALEELSSRVPLDKIKLMAITYAMGDGINTIQPLEMVEKRGIISIGGAGKVTGGGTLVYGELENSGVPILLIPGLHKNTPCMDPRFKAAYSHHASAEKVSIAYNAYLESGWENMIVADISSNTVTLLVEKCKIRGAMDACIGAMGLVHGPLDLEMLRSIDDGHRTANDCFSHAGAVKIAGVDTTVSQVKEEILEKFQAGDDSAILALDTMIMTIVMEIWGLLGIAQKVDGVVLTGSIGALQEPVNFYGALKDYLEEVIPVIHIPPTSGSMGSAQIARDIYNGQKEILGIKVEGYYP</sequence>
<dbReference type="NCBIfam" id="TIGR03281">
    <property type="entry name" value="methan_mark_12"/>
    <property type="match status" value="1"/>
</dbReference>
<dbReference type="HAMAP" id="MF_01087">
    <property type="entry name" value="UPF0285"/>
    <property type="match status" value="1"/>
</dbReference>
<dbReference type="InterPro" id="IPR043129">
    <property type="entry name" value="ATPase_NBD"/>
</dbReference>
<proteinExistence type="inferred from homology"/>
<dbReference type="Proteomes" id="UP000681041">
    <property type="component" value="Chromosome"/>
</dbReference>
<accession>A0A8T8K4J7</accession>
<dbReference type="KEGG" id="meme:HYG87_06405"/>
<dbReference type="PIRSF" id="PIRSF018783">
    <property type="entry name" value="UCP018783"/>
    <property type="match status" value="1"/>
</dbReference>
<dbReference type="AlphaFoldDB" id="A0A8T8K4J7"/>
<comment type="similarity">
    <text evidence="1">Belongs to the UPF0285 family.</text>
</comment>
<protein>
    <recommendedName>
        <fullName evidence="1">UPF0285 protein HYG87_06405</fullName>
    </recommendedName>
</protein>
<dbReference type="EMBL" id="CP058560">
    <property type="protein sequence ID" value="QUH23414.1"/>
    <property type="molecule type" value="Genomic_DNA"/>
</dbReference>
<evidence type="ECO:0000256" key="1">
    <source>
        <dbReference type="HAMAP-Rule" id="MF_01087"/>
    </source>
</evidence>
<organism evidence="2 3">
    <name type="scientific">Methanobacterium alkalithermotolerans</name>
    <dbReference type="NCBI Taxonomy" id="2731220"/>
    <lineage>
        <taxon>Archaea</taxon>
        <taxon>Methanobacteriati</taxon>
        <taxon>Methanobacteriota</taxon>
        <taxon>Methanomada group</taxon>
        <taxon>Methanobacteria</taxon>
        <taxon>Methanobacteriales</taxon>
        <taxon>Methanobacteriaceae</taxon>
        <taxon>Methanobacterium</taxon>
    </lineage>
</organism>